<evidence type="ECO:0000313" key="2">
    <source>
        <dbReference type="Proteomes" id="UP000414233"/>
    </source>
</evidence>
<dbReference type="GO" id="GO:0008115">
    <property type="term" value="F:sarcosine oxidase activity"/>
    <property type="evidence" value="ECO:0007669"/>
    <property type="project" value="UniProtKB-EC"/>
</dbReference>
<gene>
    <name evidence="1" type="primary">soxD</name>
    <name evidence="1" type="ORF">PTE30175_04828</name>
</gene>
<dbReference type="Gene3D" id="3.30.2270.10">
    <property type="entry name" value="Folate-binding superfamily"/>
    <property type="match status" value="1"/>
</dbReference>
<organism evidence="1 2">
    <name type="scientific">Pandoraea terrae</name>
    <dbReference type="NCBI Taxonomy" id="1537710"/>
    <lineage>
        <taxon>Bacteria</taxon>
        <taxon>Pseudomonadati</taxon>
        <taxon>Pseudomonadota</taxon>
        <taxon>Betaproteobacteria</taxon>
        <taxon>Burkholderiales</taxon>
        <taxon>Burkholderiaceae</taxon>
        <taxon>Pandoraea</taxon>
    </lineage>
</organism>
<protein>
    <submittedName>
        <fullName evidence="1">Sarcosine oxidase subunit delta</fullName>
        <ecNumber evidence="1">1.5.3.1</ecNumber>
    </submittedName>
</protein>
<dbReference type="Proteomes" id="UP000414233">
    <property type="component" value="Unassembled WGS sequence"/>
</dbReference>
<proteinExistence type="predicted"/>
<evidence type="ECO:0000313" key="1">
    <source>
        <dbReference type="EMBL" id="VVE54423.1"/>
    </source>
</evidence>
<dbReference type="EC" id="1.5.3.1" evidence="1"/>
<sequence length="93" mass="10915">MLLLTCPWCGPRAESEFSCGGEADIARPLKSEEMTDREWGDYVFMRENTRGLHREQWHHSQGCRRWFIAERDTVTYKFHSFSKIGETSEEKAA</sequence>
<dbReference type="RefSeq" id="WP_150699586.1">
    <property type="nucleotide sequence ID" value="NZ_CABPRZ010000029.1"/>
</dbReference>
<dbReference type="Pfam" id="PF04267">
    <property type="entry name" value="SoxD"/>
    <property type="match status" value="1"/>
</dbReference>
<dbReference type="OrthoDB" id="7159274at2"/>
<dbReference type="GO" id="GO:0046653">
    <property type="term" value="P:tetrahydrofolate metabolic process"/>
    <property type="evidence" value="ECO:0007669"/>
    <property type="project" value="InterPro"/>
</dbReference>
<dbReference type="AlphaFoldDB" id="A0A5E4Z2Q4"/>
<dbReference type="EMBL" id="CABPRZ010000029">
    <property type="protein sequence ID" value="VVE54423.1"/>
    <property type="molecule type" value="Genomic_DNA"/>
</dbReference>
<accession>A0A5E4Z2Q4</accession>
<keyword evidence="1" id="KW-0560">Oxidoreductase</keyword>
<dbReference type="InterPro" id="IPR006279">
    <property type="entry name" value="SoxD"/>
</dbReference>
<dbReference type="InterPro" id="IPR038561">
    <property type="entry name" value="SoxD_sf"/>
</dbReference>
<reference evidence="1 2" key="1">
    <citation type="submission" date="2019-08" db="EMBL/GenBank/DDBJ databases">
        <authorList>
            <person name="Peeters C."/>
        </authorList>
    </citation>
    <scope>NUCLEOTIDE SEQUENCE [LARGE SCALE GENOMIC DNA]</scope>
    <source>
        <strain evidence="1 2">LMG 30175</strain>
    </source>
</reference>
<keyword evidence="2" id="KW-1185">Reference proteome</keyword>
<name>A0A5E4Z2Q4_9BURK</name>